<comment type="caution">
    <text evidence="1">The sequence shown here is derived from an EMBL/GenBank/DDBJ whole genome shotgun (WGS) entry which is preliminary data.</text>
</comment>
<keyword evidence="2" id="KW-1185">Reference proteome</keyword>
<reference evidence="1 2" key="1">
    <citation type="journal article" date="2023" name="Science">
        <title>Complex scaffold remodeling in plant triterpene biosynthesis.</title>
        <authorList>
            <person name="De La Pena R."/>
            <person name="Hodgson H."/>
            <person name="Liu J.C."/>
            <person name="Stephenson M.J."/>
            <person name="Martin A.C."/>
            <person name="Owen C."/>
            <person name="Harkess A."/>
            <person name="Leebens-Mack J."/>
            <person name="Jimenez L.E."/>
            <person name="Osbourn A."/>
            <person name="Sattely E.S."/>
        </authorList>
    </citation>
    <scope>NUCLEOTIDE SEQUENCE [LARGE SCALE GENOMIC DNA]</scope>
    <source>
        <strain evidence="2">cv. JPN11</strain>
        <tissue evidence="1">Leaf</tissue>
    </source>
</reference>
<accession>A0ACC1X8L5</accession>
<sequence length="279" mass="29741">MDFKASFLLVLAAFSLFFYSVNSIDITERLNNYPDLIAFNDLLTQTKLAETVNRRRTITVLAVDNSSISVLNGREMDEITRILSSHVILDYYDIKKLKKTKKNSTVTTLYQTTGNADGKQGYLTVSHLPGNEFVFGSAAKDGVPVAKLVKSVYAQPFNVSILQVSQPIVAPGLGEVILPPPPPPYTPPPAMPPKMSKSRGAAPPSEVGDDEEFAPSESPIESPEEAPAPAPAPVESPAKSPPAPAKDEGATPSAVSRLYAGSGVAVVALMALVLNFVGF</sequence>
<dbReference type="Proteomes" id="UP001164539">
    <property type="component" value="Chromosome 10"/>
</dbReference>
<organism evidence="1 2">
    <name type="scientific">Melia azedarach</name>
    <name type="common">Chinaberry tree</name>
    <dbReference type="NCBI Taxonomy" id="155640"/>
    <lineage>
        <taxon>Eukaryota</taxon>
        <taxon>Viridiplantae</taxon>
        <taxon>Streptophyta</taxon>
        <taxon>Embryophyta</taxon>
        <taxon>Tracheophyta</taxon>
        <taxon>Spermatophyta</taxon>
        <taxon>Magnoliopsida</taxon>
        <taxon>eudicotyledons</taxon>
        <taxon>Gunneridae</taxon>
        <taxon>Pentapetalae</taxon>
        <taxon>rosids</taxon>
        <taxon>malvids</taxon>
        <taxon>Sapindales</taxon>
        <taxon>Meliaceae</taxon>
        <taxon>Melia</taxon>
    </lineage>
</organism>
<dbReference type="EMBL" id="CM051403">
    <property type="protein sequence ID" value="KAJ4707677.1"/>
    <property type="molecule type" value="Genomic_DNA"/>
</dbReference>
<protein>
    <submittedName>
        <fullName evidence="1">Fasciclin-like arabinogalactan protein</fullName>
    </submittedName>
</protein>
<gene>
    <name evidence="1" type="ORF">OWV82_017758</name>
</gene>
<name>A0ACC1X8L5_MELAZ</name>
<proteinExistence type="predicted"/>
<evidence type="ECO:0000313" key="1">
    <source>
        <dbReference type="EMBL" id="KAJ4707677.1"/>
    </source>
</evidence>
<evidence type="ECO:0000313" key="2">
    <source>
        <dbReference type="Proteomes" id="UP001164539"/>
    </source>
</evidence>